<feature type="domain" description="Transcription regulator TrmB C-terminal" evidence="3">
    <location>
        <begin position="125"/>
        <end position="198"/>
    </location>
</feature>
<dbReference type="SUPFAM" id="SSF46785">
    <property type="entry name" value="Winged helix' DNA-binding domain"/>
    <property type="match status" value="1"/>
</dbReference>
<reference evidence="5" key="1">
    <citation type="submission" date="2016-10" db="EMBL/GenBank/DDBJ databases">
        <authorList>
            <person name="Varghese N."/>
            <person name="Submissions S."/>
        </authorList>
    </citation>
    <scope>NUCLEOTIDE SEQUENCE [LARGE SCALE GENOMIC DNA]</scope>
    <source>
        <strain evidence="5">CGMCC 1.7738</strain>
    </source>
</reference>
<dbReference type="InterPro" id="IPR002831">
    <property type="entry name" value="Tscrpt_reg_TrmB_N"/>
</dbReference>
<evidence type="ECO:0000256" key="1">
    <source>
        <dbReference type="ARBA" id="ARBA00007287"/>
    </source>
</evidence>
<dbReference type="Pfam" id="PF01978">
    <property type="entry name" value="TrmB"/>
    <property type="match status" value="1"/>
</dbReference>
<evidence type="ECO:0000313" key="5">
    <source>
        <dbReference type="Proteomes" id="UP000199607"/>
    </source>
</evidence>
<dbReference type="Pfam" id="PF11495">
    <property type="entry name" value="Regulator_TrmB"/>
    <property type="match status" value="1"/>
</dbReference>
<feature type="domain" description="Transcription regulator TrmB N-terminal" evidence="2">
    <location>
        <begin position="22"/>
        <end position="88"/>
    </location>
</feature>
<accession>A0A1I4B1B1</accession>
<dbReference type="STRING" id="553466.SAMN04487950_0220"/>
<dbReference type="PANTHER" id="PTHR34293">
    <property type="entry name" value="HTH-TYPE TRANSCRIPTIONAL REGULATOR TRMBL2"/>
    <property type="match status" value="1"/>
</dbReference>
<dbReference type="InterPro" id="IPR036390">
    <property type="entry name" value="WH_DNA-bd_sf"/>
</dbReference>
<evidence type="ECO:0000259" key="2">
    <source>
        <dbReference type="Pfam" id="PF01978"/>
    </source>
</evidence>
<dbReference type="Gene3D" id="1.10.10.10">
    <property type="entry name" value="Winged helix-like DNA-binding domain superfamily/Winged helix DNA-binding domain"/>
    <property type="match status" value="1"/>
</dbReference>
<dbReference type="RefSeq" id="WP_089864623.1">
    <property type="nucleotide sequence ID" value="NZ_FOTC01000001.1"/>
</dbReference>
<evidence type="ECO:0000259" key="3">
    <source>
        <dbReference type="Pfam" id="PF11495"/>
    </source>
</evidence>
<protein>
    <submittedName>
        <fullName evidence="4">Transcriptional regulator TrmB</fullName>
    </submittedName>
</protein>
<sequence>MTDTDPHENVTPASLDEGVSLLEKLGLTQYAARTFLALHQLGSGTAREVSEASSVPRTKVYDVMEELQQLGLVEVRYTSPRQYAPVSKEATKRRFQREYEQSITRLSTILSELPSFSRDEKIDALSILNGEDAVLDRTTQLIQSADKDIVYVSVSGSLPDLVPNHLQAAAERGVDVFLGGLGDESREQVTSTLSCVVLNSSPGIWDESEIDSILVVDHTTVLVTVPNETDLTKKSGMWGRGKGNMLVATFEPVVRSWLESESGRW</sequence>
<dbReference type="AlphaFoldDB" id="A0A1I4B1B1"/>
<dbReference type="InterPro" id="IPR036388">
    <property type="entry name" value="WH-like_DNA-bd_sf"/>
</dbReference>
<organism evidence="4 5">
    <name type="scientific">Halogranum rubrum</name>
    <dbReference type="NCBI Taxonomy" id="553466"/>
    <lineage>
        <taxon>Archaea</taxon>
        <taxon>Methanobacteriati</taxon>
        <taxon>Methanobacteriota</taxon>
        <taxon>Stenosarchaea group</taxon>
        <taxon>Halobacteria</taxon>
        <taxon>Halobacteriales</taxon>
        <taxon>Haloferacaceae</taxon>
    </lineage>
</organism>
<dbReference type="Proteomes" id="UP000199607">
    <property type="component" value="Unassembled WGS sequence"/>
</dbReference>
<comment type="similarity">
    <text evidence="1">Belongs to the transcriptional regulator TrmB family.</text>
</comment>
<proteinExistence type="inferred from homology"/>
<dbReference type="EMBL" id="FOTC01000001">
    <property type="protein sequence ID" value="SFK62160.1"/>
    <property type="molecule type" value="Genomic_DNA"/>
</dbReference>
<evidence type="ECO:0000313" key="4">
    <source>
        <dbReference type="EMBL" id="SFK62160.1"/>
    </source>
</evidence>
<dbReference type="PANTHER" id="PTHR34293:SF1">
    <property type="entry name" value="HTH-TYPE TRANSCRIPTIONAL REGULATOR TRMBL2"/>
    <property type="match status" value="1"/>
</dbReference>
<dbReference type="InterPro" id="IPR021586">
    <property type="entry name" value="Tscrpt_reg_TrmB_C"/>
</dbReference>
<gene>
    <name evidence="4" type="ORF">SAMN04487950_0220</name>
</gene>
<name>A0A1I4B1B1_9EURY</name>
<dbReference type="InterPro" id="IPR051797">
    <property type="entry name" value="TrmB-like"/>
</dbReference>
<keyword evidence="5" id="KW-1185">Reference proteome</keyword>